<dbReference type="SUPFAM" id="SSF56112">
    <property type="entry name" value="Protein kinase-like (PK-like)"/>
    <property type="match status" value="1"/>
</dbReference>
<dbReference type="VEuPathDB" id="FungiDB:BO72DRAFT_453098"/>
<protein>
    <submittedName>
        <fullName evidence="7">CMGC/CLK protein kinase</fullName>
    </submittedName>
</protein>
<keyword evidence="4 7" id="KW-0418">Kinase</keyword>
<dbReference type="GO" id="GO:0005634">
    <property type="term" value="C:nucleus"/>
    <property type="evidence" value="ECO:0007669"/>
    <property type="project" value="TreeGrafter"/>
</dbReference>
<dbReference type="Proteomes" id="UP000249789">
    <property type="component" value="Unassembled WGS sequence"/>
</dbReference>
<evidence type="ECO:0000256" key="2">
    <source>
        <dbReference type="ARBA" id="ARBA00022679"/>
    </source>
</evidence>
<dbReference type="PROSITE" id="PS50011">
    <property type="entry name" value="PROTEIN_KINASE_DOM"/>
    <property type="match status" value="1"/>
</dbReference>
<dbReference type="OrthoDB" id="5979581at2759"/>
<dbReference type="InterPro" id="IPR011009">
    <property type="entry name" value="Kinase-like_dom_sf"/>
</dbReference>
<gene>
    <name evidence="7" type="ORF">BO72DRAFT_453098</name>
</gene>
<evidence type="ECO:0000256" key="5">
    <source>
        <dbReference type="ARBA" id="ARBA00022840"/>
    </source>
</evidence>
<dbReference type="InterPro" id="IPR051175">
    <property type="entry name" value="CLK_kinases"/>
</dbReference>
<dbReference type="PANTHER" id="PTHR45646:SF11">
    <property type="entry name" value="SERINE_THREONINE-PROTEIN KINASE DOA"/>
    <property type="match status" value="1"/>
</dbReference>
<dbReference type="InterPro" id="IPR000719">
    <property type="entry name" value="Prot_kinase_dom"/>
</dbReference>
<dbReference type="Gene3D" id="3.30.200.20">
    <property type="entry name" value="Phosphorylase Kinase, domain 1"/>
    <property type="match status" value="1"/>
</dbReference>
<dbReference type="GO" id="GO:0005524">
    <property type="term" value="F:ATP binding"/>
    <property type="evidence" value="ECO:0007669"/>
    <property type="project" value="UniProtKB-KW"/>
</dbReference>
<reference evidence="7 8" key="1">
    <citation type="submission" date="2018-02" db="EMBL/GenBank/DDBJ databases">
        <title>The genomes of Aspergillus section Nigri reveals drivers in fungal speciation.</title>
        <authorList>
            <consortium name="DOE Joint Genome Institute"/>
            <person name="Vesth T.C."/>
            <person name="Nybo J."/>
            <person name="Theobald S."/>
            <person name="Brandl J."/>
            <person name="Frisvad J.C."/>
            <person name="Nielsen K.F."/>
            <person name="Lyhne E.K."/>
            <person name="Kogle M.E."/>
            <person name="Kuo A."/>
            <person name="Riley R."/>
            <person name="Clum A."/>
            <person name="Nolan M."/>
            <person name="Lipzen A."/>
            <person name="Salamov A."/>
            <person name="Henrissat B."/>
            <person name="Wiebenga A."/>
            <person name="De vries R.P."/>
            <person name="Grigoriev I.V."/>
            <person name="Mortensen U.H."/>
            <person name="Andersen M.R."/>
            <person name="Baker S.E."/>
        </authorList>
    </citation>
    <scope>NUCLEOTIDE SEQUENCE [LARGE SCALE GENOMIC DNA]</scope>
    <source>
        <strain evidence="7 8">CBS 313.89</strain>
    </source>
</reference>
<dbReference type="AlphaFoldDB" id="A0A8G1VUF4"/>
<accession>A0A8G1VUF4</accession>
<organism evidence="7 8">
    <name type="scientific">Aspergillus fijiensis CBS 313.89</name>
    <dbReference type="NCBI Taxonomy" id="1448319"/>
    <lineage>
        <taxon>Eukaryota</taxon>
        <taxon>Fungi</taxon>
        <taxon>Dikarya</taxon>
        <taxon>Ascomycota</taxon>
        <taxon>Pezizomycotina</taxon>
        <taxon>Eurotiomycetes</taxon>
        <taxon>Eurotiomycetidae</taxon>
        <taxon>Eurotiales</taxon>
        <taxon>Aspergillaceae</taxon>
        <taxon>Aspergillus</taxon>
    </lineage>
</organism>
<evidence type="ECO:0000259" key="6">
    <source>
        <dbReference type="PROSITE" id="PS50011"/>
    </source>
</evidence>
<sequence>MFTICRKPRLLIRPLERTLPSPRHHALTTSAGLRYTPIRTQTTTTPLPPHQFPTTGFAKLDPSEALEEEQLPYYEPKHFYPVHLGEVFAARYQVVAKLGYGTSSTVWLCRDLLTHGYRTLKVCAQGHDPAHEVAVSEHLRNTPDHAGKALVRLVLKSFVVSGPHGKHRCLVYKACGMSMTKYMNGCTLPTELGQRSLQLTLIALSFLHANQTVHTDVSPNNILQKIDDSAILSAIEEDEMTQPIARKVLDDRTIYRSRSMPACEGLPVLSDLGEARFGHERYQGDIMPGIYRAPEVIMGMEWDCKVDIWSIGVMAWDFMQDEHLFSGKTHGVLCNEQHLAELVSLMGPPPPEFVQRCSSSSSSSSSKCARLFDERGNWKGSIRIPRQSLDQRIQHFQGADKTLFLNFLRRIFRWLPEERPSAEELAHDEFLMQPILAARKQK</sequence>
<dbReference type="GO" id="GO:0043484">
    <property type="term" value="P:regulation of RNA splicing"/>
    <property type="evidence" value="ECO:0007669"/>
    <property type="project" value="TreeGrafter"/>
</dbReference>
<dbReference type="Pfam" id="PF00069">
    <property type="entry name" value="Pkinase"/>
    <property type="match status" value="1"/>
</dbReference>
<proteinExistence type="predicted"/>
<dbReference type="GeneID" id="63863228"/>
<dbReference type="Gene3D" id="1.10.510.10">
    <property type="entry name" value="Transferase(Phosphotransferase) domain 1"/>
    <property type="match status" value="1"/>
</dbReference>
<keyword evidence="1" id="KW-0723">Serine/threonine-protein kinase</keyword>
<evidence type="ECO:0000256" key="3">
    <source>
        <dbReference type="ARBA" id="ARBA00022741"/>
    </source>
</evidence>
<keyword evidence="5" id="KW-0067">ATP-binding</keyword>
<dbReference type="RefSeq" id="XP_040796088.1">
    <property type="nucleotide sequence ID" value="XM_040945895.1"/>
</dbReference>
<evidence type="ECO:0000256" key="1">
    <source>
        <dbReference type="ARBA" id="ARBA00022527"/>
    </source>
</evidence>
<keyword evidence="8" id="KW-1185">Reference proteome</keyword>
<keyword evidence="2" id="KW-0808">Transferase</keyword>
<evidence type="ECO:0000256" key="4">
    <source>
        <dbReference type="ARBA" id="ARBA00022777"/>
    </source>
</evidence>
<dbReference type="EMBL" id="KZ824703">
    <property type="protein sequence ID" value="RAK72076.1"/>
    <property type="molecule type" value="Genomic_DNA"/>
</dbReference>
<evidence type="ECO:0000313" key="8">
    <source>
        <dbReference type="Proteomes" id="UP000249789"/>
    </source>
</evidence>
<evidence type="ECO:0000313" key="7">
    <source>
        <dbReference type="EMBL" id="RAK72076.1"/>
    </source>
</evidence>
<keyword evidence="3" id="KW-0547">Nucleotide-binding</keyword>
<feature type="domain" description="Protein kinase" evidence="6">
    <location>
        <begin position="92"/>
        <end position="431"/>
    </location>
</feature>
<dbReference type="PANTHER" id="PTHR45646">
    <property type="entry name" value="SERINE/THREONINE-PROTEIN KINASE DOA-RELATED"/>
    <property type="match status" value="1"/>
</dbReference>
<name>A0A8G1VUF4_9EURO</name>
<dbReference type="GO" id="GO:0004674">
    <property type="term" value="F:protein serine/threonine kinase activity"/>
    <property type="evidence" value="ECO:0007669"/>
    <property type="project" value="UniProtKB-KW"/>
</dbReference>
<dbReference type="SMART" id="SM00220">
    <property type="entry name" value="S_TKc"/>
    <property type="match status" value="1"/>
</dbReference>